<dbReference type="SMART" id="SM00204">
    <property type="entry name" value="TGFB"/>
    <property type="match status" value="1"/>
</dbReference>
<reference evidence="4 5" key="1">
    <citation type="submission" date="2023-05" db="EMBL/GenBank/DDBJ databases">
        <title>B98-5 Cell Line De Novo Hybrid Assembly: An Optical Mapping Approach.</title>
        <authorList>
            <person name="Kananen K."/>
            <person name="Auerbach J.A."/>
            <person name="Kautto E."/>
            <person name="Blachly J.S."/>
        </authorList>
    </citation>
    <scope>NUCLEOTIDE SEQUENCE [LARGE SCALE GENOMIC DNA]</scope>
    <source>
        <strain evidence="4">B95-8</strain>
        <tissue evidence="4">Cell line</tissue>
    </source>
</reference>
<proteinExistence type="predicted"/>
<dbReference type="EMBL" id="JASSZA010000012">
    <property type="protein sequence ID" value="KAK2096507.1"/>
    <property type="molecule type" value="Genomic_DNA"/>
</dbReference>
<dbReference type="Proteomes" id="UP001266305">
    <property type="component" value="Unassembled WGS sequence"/>
</dbReference>
<protein>
    <submittedName>
        <fullName evidence="4">Left-right determination factor 2</fullName>
    </submittedName>
</protein>
<accession>A0ABQ9UHG6</accession>
<evidence type="ECO:0000313" key="4">
    <source>
        <dbReference type="EMBL" id="KAK2096507.1"/>
    </source>
</evidence>
<evidence type="ECO:0000259" key="3">
    <source>
        <dbReference type="PROSITE" id="PS51362"/>
    </source>
</evidence>
<dbReference type="Gene3D" id="2.10.90.10">
    <property type="entry name" value="Cystine-knot cytokines"/>
    <property type="match status" value="1"/>
</dbReference>
<evidence type="ECO:0000256" key="1">
    <source>
        <dbReference type="ARBA" id="ARBA00004613"/>
    </source>
</evidence>
<name>A0ABQ9UHG6_SAGOE</name>
<feature type="domain" description="TGF-beta family profile" evidence="3">
    <location>
        <begin position="77"/>
        <end position="189"/>
    </location>
</feature>
<sequence length="205" mass="23283">MKAEKNHETVLVASWKRSDNIRVLVKIWSLSHCCYRCRHRGNIWARCHLVPKSGPLGLRGGTNRSGEPQLELHTLNLRDYAAQGDSDPKAPVTEGCHCCHQEMYIDLQGMKWAEIWVLEPPDFLAYECVSTCQQLLEVLTFKCLFLGPGQCMVLKTALLPMIICIKEGGRTRPQVVSLPNMRVRKCSCALDGDLVPRKLQYRHLV</sequence>
<organism evidence="4 5">
    <name type="scientific">Saguinus oedipus</name>
    <name type="common">Cotton-top tamarin</name>
    <name type="synonym">Oedipomidas oedipus</name>
    <dbReference type="NCBI Taxonomy" id="9490"/>
    <lineage>
        <taxon>Eukaryota</taxon>
        <taxon>Metazoa</taxon>
        <taxon>Chordata</taxon>
        <taxon>Craniata</taxon>
        <taxon>Vertebrata</taxon>
        <taxon>Euteleostomi</taxon>
        <taxon>Mammalia</taxon>
        <taxon>Eutheria</taxon>
        <taxon>Euarchontoglires</taxon>
        <taxon>Primates</taxon>
        <taxon>Haplorrhini</taxon>
        <taxon>Platyrrhini</taxon>
        <taxon>Cebidae</taxon>
        <taxon>Callitrichinae</taxon>
        <taxon>Saguinus</taxon>
    </lineage>
</organism>
<keyword evidence="5" id="KW-1185">Reference proteome</keyword>
<dbReference type="InterPro" id="IPR029034">
    <property type="entry name" value="Cystine-knot_cytokine"/>
</dbReference>
<evidence type="ECO:0000256" key="2">
    <source>
        <dbReference type="ARBA" id="ARBA00022525"/>
    </source>
</evidence>
<gene>
    <name evidence="4" type="primary">LEFTY2_1</name>
    <name evidence="4" type="ORF">P7K49_025541</name>
</gene>
<comment type="subcellular location">
    <subcellularLocation>
        <location evidence="1">Secreted</location>
    </subcellularLocation>
</comment>
<keyword evidence="2" id="KW-0964">Secreted</keyword>
<evidence type="ECO:0000313" key="5">
    <source>
        <dbReference type="Proteomes" id="UP001266305"/>
    </source>
</evidence>
<comment type="caution">
    <text evidence="4">The sequence shown here is derived from an EMBL/GenBank/DDBJ whole genome shotgun (WGS) entry which is preliminary data.</text>
</comment>
<dbReference type="PROSITE" id="PS51362">
    <property type="entry name" value="TGF_BETA_2"/>
    <property type="match status" value="1"/>
</dbReference>
<dbReference type="SUPFAM" id="SSF57501">
    <property type="entry name" value="Cystine-knot cytokines"/>
    <property type="match status" value="1"/>
</dbReference>
<dbReference type="InterPro" id="IPR001839">
    <property type="entry name" value="TGF-b_C"/>
</dbReference>